<protein>
    <submittedName>
        <fullName evidence="1">Nuclear transport factor 2 family protein</fullName>
    </submittedName>
</protein>
<dbReference type="Proteomes" id="UP000718451">
    <property type="component" value="Unassembled WGS sequence"/>
</dbReference>
<name>A0ABX1GT76_9FLAO</name>
<keyword evidence="2" id="KW-1185">Reference proteome</keyword>
<dbReference type="InterPro" id="IPR032710">
    <property type="entry name" value="NTF2-like_dom_sf"/>
</dbReference>
<proteinExistence type="predicted"/>
<dbReference type="SUPFAM" id="SSF54427">
    <property type="entry name" value="NTF2-like"/>
    <property type="match status" value="1"/>
</dbReference>
<organism evidence="1 2">
    <name type="scientific">Croceivirga thetidis</name>
    <dbReference type="NCBI Taxonomy" id="2721623"/>
    <lineage>
        <taxon>Bacteria</taxon>
        <taxon>Pseudomonadati</taxon>
        <taxon>Bacteroidota</taxon>
        <taxon>Flavobacteriia</taxon>
        <taxon>Flavobacteriales</taxon>
        <taxon>Flavobacteriaceae</taxon>
        <taxon>Croceivirga</taxon>
    </lineage>
</organism>
<comment type="caution">
    <text evidence="1">The sequence shown here is derived from an EMBL/GenBank/DDBJ whole genome shotgun (WGS) entry which is preliminary data.</text>
</comment>
<reference evidence="1 2" key="1">
    <citation type="submission" date="2020-04" db="EMBL/GenBank/DDBJ databases">
        <authorList>
            <person name="Yoon J."/>
        </authorList>
    </citation>
    <scope>NUCLEOTIDE SEQUENCE [LARGE SCALE GENOMIC DNA]</scope>
    <source>
        <strain evidence="1 2">DJ-13</strain>
    </source>
</reference>
<sequence length="315" mass="35586">MKIRIILVLALLVVTSKEIIAQSKAITFQTNGLHSLVTRNPFEKFIGEWTLKDDSWTHNWGGQTETIKIQNHHTISTQINTANSLFSIIDGPQPNGHIFWSYNPATKVVDHLSSFGELRAGVGQGSVSIDGDVNLKIKFEGEPKDTYRIYDYKWLSSNEYHMKSVQYDSNDAPTGLFYEGNFIRLPNTAVALRNEIEAILSVLDNNTISVEEQLEVYADDVIHMAPGSEVNVGIEALGIYLTEQRQYGKSKMQHEIIEIEEFDDIVLMRGQVTGTFYPKNETPPVAFRTKNLFVFSTKEGVLRIKKVIYNTSPLP</sequence>
<accession>A0ABX1GT76</accession>
<dbReference type="EMBL" id="JAAWWL010000002">
    <property type="protein sequence ID" value="NKI32246.1"/>
    <property type="molecule type" value="Genomic_DNA"/>
</dbReference>
<evidence type="ECO:0000313" key="2">
    <source>
        <dbReference type="Proteomes" id="UP000718451"/>
    </source>
</evidence>
<dbReference type="RefSeq" id="WP_168552461.1">
    <property type="nucleotide sequence ID" value="NZ_JAAWWL010000002.1"/>
</dbReference>
<evidence type="ECO:0000313" key="1">
    <source>
        <dbReference type="EMBL" id="NKI32246.1"/>
    </source>
</evidence>
<gene>
    <name evidence="1" type="ORF">HCU67_09860</name>
</gene>
<dbReference type="Gene3D" id="3.10.450.50">
    <property type="match status" value="1"/>
</dbReference>